<dbReference type="Gene3D" id="2.10.60.10">
    <property type="entry name" value="CD59"/>
    <property type="match status" value="1"/>
</dbReference>
<evidence type="ECO:0000256" key="4">
    <source>
        <dbReference type="ARBA" id="ARBA00022729"/>
    </source>
</evidence>
<evidence type="ECO:0000256" key="12">
    <source>
        <dbReference type="SAM" id="Phobius"/>
    </source>
</evidence>
<dbReference type="PANTHER" id="PTHR10036">
    <property type="entry name" value="CD59 GLYCOPROTEIN"/>
    <property type="match status" value="1"/>
</dbReference>
<keyword evidence="16" id="KW-1185">Reference proteome</keyword>
<evidence type="ECO:0000256" key="6">
    <source>
        <dbReference type="ARBA" id="ARBA00023157"/>
    </source>
</evidence>
<keyword evidence="6" id="KW-1015">Disulfide bond</keyword>
<keyword evidence="12" id="KW-0812">Transmembrane</keyword>
<dbReference type="PANTHER" id="PTHR10036:SF13">
    <property type="entry name" value="CD59 MOLECULE (CD59 BLOOD GROUP)"/>
    <property type="match status" value="1"/>
</dbReference>
<feature type="signal peptide" evidence="13">
    <location>
        <begin position="1"/>
        <end position="26"/>
    </location>
</feature>
<name>A0A8C6S983_9GOBI</name>
<evidence type="ECO:0000256" key="8">
    <source>
        <dbReference type="ARBA" id="ARBA00023288"/>
    </source>
</evidence>
<evidence type="ECO:0000256" key="10">
    <source>
        <dbReference type="ARBA" id="ARBA00031590"/>
    </source>
</evidence>
<dbReference type="Pfam" id="PF25152">
    <property type="entry name" value="CD59"/>
    <property type="match status" value="1"/>
</dbReference>
<keyword evidence="4 13" id="KW-0732">Signal</keyword>
<evidence type="ECO:0000256" key="13">
    <source>
        <dbReference type="SAM" id="SignalP"/>
    </source>
</evidence>
<evidence type="ECO:0000313" key="15">
    <source>
        <dbReference type="Ensembl" id="ENSNMLP00000002002.1"/>
    </source>
</evidence>
<evidence type="ECO:0000256" key="5">
    <source>
        <dbReference type="ARBA" id="ARBA00023136"/>
    </source>
</evidence>
<feature type="transmembrane region" description="Helical" evidence="12">
    <location>
        <begin position="100"/>
        <end position="120"/>
    </location>
</feature>
<organism evidence="15 16">
    <name type="scientific">Neogobius melanostomus</name>
    <name type="common">round goby</name>
    <dbReference type="NCBI Taxonomy" id="47308"/>
    <lineage>
        <taxon>Eukaryota</taxon>
        <taxon>Metazoa</taxon>
        <taxon>Chordata</taxon>
        <taxon>Craniata</taxon>
        <taxon>Vertebrata</taxon>
        <taxon>Euteleostomi</taxon>
        <taxon>Actinopterygii</taxon>
        <taxon>Neopterygii</taxon>
        <taxon>Teleostei</taxon>
        <taxon>Neoteleostei</taxon>
        <taxon>Acanthomorphata</taxon>
        <taxon>Gobiaria</taxon>
        <taxon>Gobiiformes</taxon>
        <taxon>Gobioidei</taxon>
        <taxon>Gobiidae</taxon>
        <taxon>Benthophilinae</taxon>
        <taxon>Neogobiini</taxon>
        <taxon>Neogobius</taxon>
    </lineage>
</organism>
<keyword evidence="8" id="KW-0449">Lipoprotein</keyword>
<dbReference type="InterPro" id="IPR045860">
    <property type="entry name" value="Snake_toxin-like_sf"/>
</dbReference>
<reference evidence="15" key="1">
    <citation type="submission" date="2025-08" db="UniProtKB">
        <authorList>
            <consortium name="Ensembl"/>
        </authorList>
    </citation>
    <scope>IDENTIFICATION</scope>
</reference>
<comment type="subunit">
    <text evidence="2">Interacts with T-cell surface antigen CD2.</text>
</comment>
<evidence type="ECO:0000256" key="2">
    <source>
        <dbReference type="ARBA" id="ARBA00011481"/>
    </source>
</evidence>
<accession>A0A8C6S983</accession>
<evidence type="ECO:0000256" key="7">
    <source>
        <dbReference type="ARBA" id="ARBA00023180"/>
    </source>
</evidence>
<keyword evidence="5 12" id="KW-0472">Membrane</keyword>
<dbReference type="GO" id="GO:0098552">
    <property type="term" value="C:side of membrane"/>
    <property type="evidence" value="ECO:0007669"/>
    <property type="project" value="UniProtKB-KW"/>
</dbReference>
<evidence type="ECO:0000256" key="3">
    <source>
        <dbReference type="ARBA" id="ARBA00022622"/>
    </source>
</evidence>
<keyword evidence="7" id="KW-0325">Glycoprotein</keyword>
<sequence>MFQVKMKLRLVLAVALLYALMPTGDSIKCYSCEKISGSCDQTKVCPLDDACLTLKAQGDTYRSCVKYNKCDFNSLSFVYPTLSSFSFSCCNSDLCNSAPAASASLLIGLLCSLLAVWWTAP</sequence>
<feature type="chain" id="PRO_5034738196" description="MAC-inhibitory protein" evidence="13">
    <location>
        <begin position="27"/>
        <end position="121"/>
    </location>
</feature>
<keyword evidence="12" id="KW-1133">Transmembrane helix</keyword>
<reference evidence="15" key="2">
    <citation type="submission" date="2025-09" db="UniProtKB">
        <authorList>
            <consortium name="Ensembl"/>
        </authorList>
    </citation>
    <scope>IDENTIFICATION</scope>
</reference>
<evidence type="ECO:0000259" key="14">
    <source>
        <dbReference type="SMART" id="SM00134"/>
    </source>
</evidence>
<evidence type="ECO:0000256" key="11">
    <source>
        <dbReference type="ARBA" id="ARBA00031867"/>
    </source>
</evidence>
<dbReference type="InterPro" id="IPR016054">
    <property type="entry name" value="LY6_UPA_recep-like"/>
</dbReference>
<keyword evidence="3" id="KW-0336">GPI-anchor</keyword>
<dbReference type="SMART" id="SM00134">
    <property type="entry name" value="LU"/>
    <property type="match status" value="1"/>
</dbReference>
<comment type="subcellular location">
    <subcellularLocation>
        <location evidence="1">Membrane</location>
        <topology evidence="1">Lipid-anchor</topology>
        <topology evidence="1">GPI-anchor</topology>
    </subcellularLocation>
</comment>
<feature type="domain" description="UPAR/Ly6" evidence="14">
    <location>
        <begin position="27"/>
        <end position="106"/>
    </location>
</feature>
<dbReference type="Ensembl" id="ENSNMLT00000002326.1">
    <property type="protein sequence ID" value="ENSNMLP00000002002.1"/>
    <property type="gene ID" value="ENSNMLG00000001546.1"/>
</dbReference>
<dbReference type="AlphaFoldDB" id="A0A8C6S983"/>
<evidence type="ECO:0000256" key="9">
    <source>
        <dbReference type="ARBA" id="ARBA00029920"/>
    </source>
</evidence>
<protein>
    <recommendedName>
        <fullName evidence="10">MAC-inhibitory protein</fullName>
    </recommendedName>
    <alternativeName>
        <fullName evidence="11">Membrane attack complex inhibition factor</fullName>
    </alternativeName>
    <alternativeName>
        <fullName evidence="9">Protectin</fullName>
    </alternativeName>
</protein>
<evidence type="ECO:0000313" key="16">
    <source>
        <dbReference type="Proteomes" id="UP000694523"/>
    </source>
</evidence>
<dbReference type="SUPFAM" id="SSF57302">
    <property type="entry name" value="Snake toxin-like"/>
    <property type="match status" value="1"/>
</dbReference>
<dbReference type="Proteomes" id="UP000694523">
    <property type="component" value="Unplaced"/>
</dbReference>
<evidence type="ECO:0000256" key="1">
    <source>
        <dbReference type="ARBA" id="ARBA00004589"/>
    </source>
</evidence>
<dbReference type="InterPro" id="IPR056949">
    <property type="entry name" value="CD59"/>
</dbReference>
<proteinExistence type="predicted"/>